<proteinExistence type="predicted"/>
<accession>O49041</accession>
<organism evidence="1">
    <name type="scientific">Agarophyton chilense</name>
    <name type="common">Red seaweed</name>
    <name type="synonym">Gracilaria chilensis</name>
    <dbReference type="NCBI Taxonomy" id="2510777"/>
    <lineage>
        <taxon>Eukaryota</taxon>
        <taxon>Rhodophyta</taxon>
        <taxon>Florideophyceae</taxon>
        <taxon>Rhodymeniophycidae</taxon>
        <taxon>Gracilariales</taxon>
        <taxon>Gracilariaceae</taxon>
        <taxon>Agarophyton</taxon>
    </lineage>
</organism>
<sequence length="115" mass="13820">MTSKLNNDIELYKNINSNNSFSVTQVEEYKELNKLCAQFSEISKKIERNKSMVIRKDKKRTQQRKYVKEKRRQGFFNLNFWIRCTPDTAHDIKTILCNLSEEDLNLMVEKYKAYL</sequence>
<evidence type="ECO:0000313" key="1">
    <source>
        <dbReference type="EMBL" id="AAC04755.1"/>
    </source>
</evidence>
<dbReference type="EMBL" id="AF034721">
    <property type="protein sequence ID" value="AAC04755.1"/>
    <property type="molecule type" value="Genomic_DNA"/>
</dbReference>
<name>O49041_AGACH</name>
<reference evidence="1" key="1">
    <citation type="submission" date="1997-11" db="EMBL/GenBank/DDBJ databases">
        <title>Plasmids of the red algae Gracilaria and Gracilariopsis (Gracilariales): Molecular characterization and cellular localization.</title>
        <authorList>
            <person name="Goff L.J."/>
            <person name="Moon D.A."/>
        </authorList>
    </citation>
    <scope>NUCLEOTIDE SEQUENCE</scope>
    <source>
        <plasmid evidence="1">Gch3937</plasmid>
    </source>
</reference>
<geneLocation type="plasmid" evidence="1">
    <name>Gch3937</name>
</geneLocation>
<protein>
    <submittedName>
        <fullName evidence="1">Uncharacterized protein</fullName>
    </submittedName>
</protein>
<keyword evidence="1" id="KW-0614">Plasmid</keyword>
<dbReference type="AlphaFoldDB" id="O49041"/>